<dbReference type="GO" id="GO:0003866">
    <property type="term" value="F:3-phosphoshikimate 1-carboxyvinyltransferase activity"/>
    <property type="evidence" value="ECO:0007669"/>
    <property type="project" value="UniProtKB-UniRule"/>
</dbReference>
<feature type="domain" description="Enolpyruvate transferase" evidence="9">
    <location>
        <begin position="7"/>
        <end position="399"/>
    </location>
</feature>
<dbReference type="PROSITE" id="PS00885">
    <property type="entry name" value="EPSP_SYNTHASE_2"/>
    <property type="match status" value="1"/>
</dbReference>
<dbReference type="GO" id="GO:0009423">
    <property type="term" value="P:chorismate biosynthetic process"/>
    <property type="evidence" value="ECO:0007669"/>
    <property type="project" value="UniProtKB-UniRule"/>
</dbReference>
<evidence type="ECO:0000256" key="5">
    <source>
        <dbReference type="ARBA" id="ARBA00023141"/>
    </source>
</evidence>
<protein>
    <recommendedName>
        <fullName evidence="7">3-phosphoshikimate 1-carboxyvinyltransferase</fullName>
        <ecNumber evidence="7">2.5.1.19</ecNumber>
    </recommendedName>
    <alternativeName>
        <fullName evidence="7">5-enolpyruvylshikimate-3-phosphate synthase</fullName>
        <shortName evidence="7">EPSP synthase</shortName>
        <shortName evidence="7">EPSPS</shortName>
    </alternativeName>
</protein>
<feature type="binding site" evidence="7">
    <location>
        <position position="366"/>
    </location>
    <ligand>
        <name>phosphoenolpyruvate</name>
        <dbReference type="ChEBI" id="CHEBI:58702"/>
    </ligand>
</feature>
<dbReference type="Gene3D" id="3.65.10.10">
    <property type="entry name" value="Enolpyruvate transferase domain"/>
    <property type="match status" value="2"/>
</dbReference>
<keyword evidence="4 7" id="KW-0808">Transferase</keyword>
<feature type="binding site" evidence="7">
    <location>
        <position position="324"/>
    </location>
    <ligand>
        <name>phosphoenolpyruvate</name>
        <dbReference type="ChEBI" id="CHEBI:58702"/>
    </ligand>
</feature>
<reference evidence="10" key="1">
    <citation type="submission" date="2020-08" db="EMBL/GenBank/DDBJ databases">
        <title>Genome public.</title>
        <authorList>
            <person name="Liu C."/>
            <person name="Sun Q."/>
        </authorList>
    </citation>
    <scope>NUCLEOTIDE SEQUENCE</scope>
    <source>
        <strain evidence="10">NSJ-52</strain>
    </source>
</reference>
<dbReference type="Pfam" id="PF00275">
    <property type="entry name" value="EPSP_synthase"/>
    <property type="match status" value="1"/>
</dbReference>
<feature type="binding site" evidence="7">
    <location>
        <position position="20"/>
    </location>
    <ligand>
        <name>3-phosphoshikimate</name>
        <dbReference type="ChEBI" id="CHEBI:145989"/>
    </ligand>
</feature>
<dbReference type="InterPro" id="IPR023193">
    <property type="entry name" value="EPSP_synthase_CS"/>
</dbReference>
<evidence type="ECO:0000256" key="4">
    <source>
        <dbReference type="ARBA" id="ARBA00022679"/>
    </source>
</evidence>
<comment type="caution">
    <text evidence="10">The sequence shown here is derived from an EMBL/GenBank/DDBJ whole genome shotgun (WGS) entry which is preliminary data.</text>
</comment>
<dbReference type="CDD" id="cd01556">
    <property type="entry name" value="EPSP_synthase"/>
    <property type="match status" value="1"/>
</dbReference>
<dbReference type="InterPro" id="IPR006264">
    <property type="entry name" value="EPSP_synthase"/>
</dbReference>
<comment type="catalytic activity">
    <reaction evidence="6">
        <text>3-phosphoshikimate + phosphoenolpyruvate = 5-O-(1-carboxyvinyl)-3-phosphoshikimate + phosphate</text>
        <dbReference type="Rhea" id="RHEA:21256"/>
        <dbReference type="ChEBI" id="CHEBI:43474"/>
        <dbReference type="ChEBI" id="CHEBI:57701"/>
        <dbReference type="ChEBI" id="CHEBI:58702"/>
        <dbReference type="ChEBI" id="CHEBI:145989"/>
        <dbReference type="EC" id="2.5.1.19"/>
    </reaction>
    <physiologicalReaction direction="left-to-right" evidence="6">
        <dbReference type="Rhea" id="RHEA:21257"/>
    </physiologicalReaction>
</comment>
<feature type="binding site" evidence="7">
    <location>
        <position position="192"/>
    </location>
    <ligand>
        <name>3-phosphoshikimate</name>
        <dbReference type="ChEBI" id="CHEBI:145989"/>
    </ligand>
</feature>
<dbReference type="GO" id="GO:0009073">
    <property type="term" value="P:aromatic amino acid family biosynthetic process"/>
    <property type="evidence" value="ECO:0007669"/>
    <property type="project" value="UniProtKB-KW"/>
</dbReference>
<accession>A0A8J6M8Y9</accession>
<evidence type="ECO:0000259" key="9">
    <source>
        <dbReference type="Pfam" id="PF00275"/>
    </source>
</evidence>
<comment type="subunit">
    <text evidence="7">Monomer.</text>
</comment>
<dbReference type="InterPro" id="IPR036968">
    <property type="entry name" value="Enolpyruvate_Tfrase_sf"/>
</dbReference>
<comment type="caution">
    <text evidence="7">Lacks conserved residue(s) required for the propagation of feature annotation.</text>
</comment>
<feature type="binding site" evidence="7">
    <location>
        <position position="392"/>
    </location>
    <ligand>
        <name>phosphoenolpyruvate</name>
        <dbReference type="ChEBI" id="CHEBI:58702"/>
    </ligand>
</feature>
<dbReference type="GO" id="GO:0005737">
    <property type="term" value="C:cytoplasm"/>
    <property type="evidence" value="ECO:0007669"/>
    <property type="project" value="UniProtKB-SubCell"/>
</dbReference>
<feature type="binding site" evidence="7">
    <location>
        <position position="20"/>
    </location>
    <ligand>
        <name>phosphoenolpyruvate</name>
        <dbReference type="ChEBI" id="CHEBI:58702"/>
    </ligand>
</feature>
<dbReference type="EC" id="2.5.1.19" evidence="7"/>
<dbReference type="InterPro" id="IPR013792">
    <property type="entry name" value="RNA3'P_cycl/enolpyr_Trfase_a/b"/>
</dbReference>
<evidence type="ECO:0000256" key="6">
    <source>
        <dbReference type="ARBA" id="ARBA00044633"/>
    </source>
</evidence>
<dbReference type="EMBL" id="JACOPQ010000020">
    <property type="protein sequence ID" value="MBC5738707.1"/>
    <property type="molecule type" value="Genomic_DNA"/>
</dbReference>
<feature type="binding site" evidence="7">
    <location>
        <position position="166"/>
    </location>
    <ligand>
        <name>3-phosphoshikimate</name>
        <dbReference type="ChEBI" id="CHEBI:145989"/>
    </ligand>
</feature>
<evidence type="ECO:0000256" key="3">
    <source>
        <dbReference type="ARBA" id="ARBA00022605"/>
    </source>
</evidence>
<organism evidence="10 11">
    <name type="scientific">Lawsonibacter faecis</name>
    <dbReference type="NCBI Taxonomy" id="2763052"/>
    <lineage>
        <taxon>Bacteria</taxon>
        <taxon>Bacillati</taxon>
        <taxon>Bacillota</taxon>
        <taxon>Clostridia</taxon>
        <taxon>Eubacteriales</taxon>
        <taxon>Oscillospiraceae</taxon>
        <taxon>Lawsonibacter</taxon>
    </lineage>
</organism>
<feature type="binding site" evidence="7">
    <location>
        <position position="164"/>
    </location>
    <ligand>
        <name>3-phosphoshikimate</name>
        <dbReference type="ChEBI" id="CHEBI:145989"/>
    </ligand>
</feature>
<name>A0A8J6M8Y9_9FIRM</name>
<feature type="binding site" evidence="7">
    <location>
        <position position="95"/>
    </location>
    <ligand>
        <name>phosphoenolpyruvate</name>
        <dbReference type="ChEBI" id="CHEBI:58702"/>
    </ligand>
</feature>
<evidence type="ECO:0000313" key="11">
    <source>
        <dbReference type="Proteomes" id="UP000607645"/>
    </source>
</evidence>
<keyword evidence="11" id="KW-1185">Reference proteome</keyword>
<dbReference type="UniPathway" id="UPA00053">
    <property type="reaction ID" value="UER00089"/>
</dbReference>
<dbReference type="PANTHER" id="PTHR21090:SF5">
    <property type="entry name" value="PENTAFUNCTIONAL AROM POLYPEPTIDE"/>
    <property type="match status" value="1"/>
</dbReference>
<dbReference type="RefSeq" id="WP_186920357.1">
    <property type="nucleotide sequence ID" value="NZ_JACOPQ010000020.1"/>
</dbReference>
<dbReference type="Proteomes" id="UP000607645">
    <property type="component" value="Unassembled WGS sequence"/>
</dbReference>
<dbReference type="PIRSF" id="PIRSF000505">
    <property type="entry name" value="EPSPS"/>
    <property type="match status" value="1"/>
</dbReference>
<feature type="binding site" evidence="7">
    <location>
        <position position="320"/>
    </location>
    <ligand>
        <name>3-phosphoshikimate</name>
        <dbReference type="ChEBI" id="CHEBI:145989"/>
    </ligand>
</feature>
<keyword evidence="3 7" id="KW-0028">Amino-acid biosynthesis</keyword>
<comment type="similarity">
    <text evidence="2 7">Belongs to the EPSP synthase family.</text>
</comment>
<proteinExistence type="inferred from homology"/>
<feature type="binding site" evidence="7">
    <location>
        <position position="21"/>
    </location>
    <ligand>
        <name>3-phosphoshikimate</name>
        <dbReference type="ChEBI" id="CHEBI:145989"/>
    </ligand>
</feature>
<feature type="binding site" evidence="7">
    <location>
        <position position="292"/>
    </location>
    <ligand>
        <name>3-phosphoshikimate</name>
        <dbReference type="ChEBI" id="CHEBI:145989"/>
    </ligand>
</feature>
<feature type="active site" description="Proton acceptor" evidence="7">
    <location>
        <position position="292"/>
    </location>
</feature>
<evidence type="ECO:0000256" key="2">
    <source>
        <dbReference type="ARBA" id="ARBA00009948"/>
    </source>
</evidence>
<sequence>MDITITPKKLSGPITPPPSKSQAHRLIITACLGAGVSRISNLNFSQDIRATLFCMEQLGARWEQTDGDTIQVTGIGARKSKSDSRLPRFDCGESGSTLRFLIPIALAVAGGGVFTGRGRLMERPQQPYFDLFDEKGIFYEQRDGVLTVRGELTPGDYALPGNVSSQFFTGLLCALPLLDGPSRIYPTTALESWDYIAMTMDALMGAGVVVTEPHGESGCFHVSPQAYSPIDRAVEADWSQAGFYYAANGLGNSVKILGMNAGSVQGDKIICPYYARLCGGGPVELDVSQCPDLVPPLALHAALRAGESTRLVGAARLRIKESDRLATVTSELRRLGADIEEGPDFLSIRGIAALTGGDTDSHNDHRIAMMLAMAATRTSGSVTIRDAGAVAKSYPDFWSDYARLGGVFTRTE</sequence>
<feature type="binding site" evidence="7">
    <location>
        <position position="165"/>
    </location>
    <ligand>
        <name>3-phosphoshikimate</name>
        <dbReference type="ChEBI" id="CHEBI:145989"/>
    </ligand>
</feature>
<evidence type="ECO:0000313" key="10">
    <source>
        <dbReference type="EMBL" id="MBC5738707.1"/>
    </source>
</evidence>
<dbReference type="HAMAP" id="MF_00210">
    <property type="entry name" value="EPSP_synth"/>
    <property type="match status" value="1"/>
</dbReference>
<comment type="subcellular location">
    <subcellularLocation>
        <location evidence="7">Cytoplasm</location>
    </subcellularLocation>
</comment>
<feature type="region of interest" description="Disordered" evidence="8">
    <location>
        <begin position="1"/>
        <end position="21"/>
    </location>
</feature>
<evidence type="ECO:0000256" key="1">
    <source>
        <dbReference type="ARBA" id="ARBA00004811"/>
    </source>
</evidence>
<dbReference type="GO" id="GO:0008652">
    <property type="term" value="P:amino acid biosynthetic process"/>
    <property type="evidence" value="ECO:0007669"/>
    <property type="project" value="UniProtKB-KW"/>
</dbReference>
<dbReference type="AlphaFoldDB" id="A0A8J6M8Y9"/>
<gene>
    <name evidence="7" type="primary">aroA</name>
    <name evidence="10" type="ORF">H8S62_16975</name>
</gene>
<comment type="function">
    <text evidence="7">Catalyzes the transfer of the enolpyruvyl moiety of phosphoenolpyruvate (PEP) to the 5-hydroxyl of shikimate-3-phosphate (S3P) to produce enolpyruvyl shikimate-3-phosphate and inorganic phosphate.</text>
</comment>
<dbReference type="InterPro" id="IPR001986">
    <property type="entry name" value="Enolpyruvate_Tfrase_dom"/>
</dbReference>
<feature type="binding site" evidence="7">
    <location>
        <position position="166"/>
    </location>
    <ligand>
        <name>phosphoenolpyruvate</name>
        <dbReference type="ChEBI" id="CHEBI:58702"/>
    </ligand>
</feature>
<evidence type="ECO:0000256" key="8">
    <source>
        <dbReference type="SAM" id="MobiDB-lite"/>
    </source>
</evidence>
<evidence type="ECO:0000256" key="7">
    <source>
        <dbReference type="HAMAP-Rule" id="MF_00210"/>
    </source>
</evidence>
<feature type="binding site" evidence="7">
    <location>
        <position position="123"/>
    </location>
    <ligand>
        <name>phosphoenolpyruvate</name>
        <dbReference type="ChEBI" id="CHEBI:58702"/>
    </ligand>
</feature>
<keyword evidence="5 7" id="KW-0057">Aromatic amino acid biosynthesis</keyword>
<keyword evidence="7" id="KW-0963">Cytoplasm</keyword>
<dbReference type="SUPFAM" id="SSF55205">
    <property type="entry name" value="EPT/RTPC-like"/>
    <property type="match status" value="1"/>
</dbReference>
<feature type="binding site" evidence="7">
    <location>
        <position position="25"/>
    </location>
    <ligand>
        <name>3-phosphoshikimate</name>
        <dbReference type="ChEBI" id="CHEBI:145989"/>
    </ligand>
</feature>
<comment type="pathway">
    <text evidence="1 7">Metabolic intermediate biosynthesis; chorismate biosynthesis; chorismate from D-erythrose 4-phosphate and phosphoenolpyruvate: step 6/7.</text>
</comment>
<dbReference type="PANTHER" id="PTHR21090">
    <property type="entry name" value="AROM/DEHYDROQUINATE SYNTHASE"/>
    <property type="match status" value="1"/>
</dbReference>